<dbReference type="SMART" id="SM00049">
    <property type="entry name" value="DEP"/>
    <property type="match status" value="2"/>
</dbReference>
<dbReference type="PROSITE" id="PS50132">
    <property type="entry name" value="RGS"/>
    <property type="match status" value="1"/>
</dbReference>
<evidence type="ECO:0000259" key="3">
    <source>
        <dbReference type="PROSITE" id="PS50132"/>
    </source>
</evidence>
<dbReference type="InterPro" id="IPR058855">
    <property type="entry name" value="RGS1/SST2-like_Fungal-DR"/>
</dbReference>
<feature type="compositionally biased region" description="Polar residues" evidence="2">
    <location>
        <begin position="138"/>
        <end position="160"/>
    </location>
</feature>
<feature type="domain" description="DEP" evidence="4">
    <location>
        <begin position="367"/>
        <end position="453"/>
    </location>
</feature>
<feature type="domain" description="RGS" evidence="3">
    <location>
        <begin position="490"/>
        <end position="636"/>
    </location>
</feature>
<feature type="compositionally biased region" description="Low complexity" evidence="2">
    <location>
        <begin position="85"/>
        <end position="105"/>
    </location>
</feature>
<dbReference type="Proteomes" id="UP000777438">
    <property type="component" value="Unassembled WGS sequence"/>
</dbReference>
<dbReference type="CDD" id="cd08708">
    <property type="entry name" value="RGS_FLBA"/>
    <property type="match status" value="1"/>
</dbReference>
<dbReference type="Gene3D" id="1.10.167.10">
    <property type="entry name" value="Regulator of G-protein Signalling 4, domain 2"/>
    <property type="match status" value="1"/>
</dbReference>
<dbReference type="PANTHER" id="PTHR10845">
    <property type="entry name" value="REGULATOR OF G PROTEIN SIGNALING"/>
    <property type="match status" value="1"/>
</dbReference>
<dbReference type="Gene3D" id="1.10.10.10">
    <property type="entry name" value="Winged helix-like DNA-binding domain superfamily/Winged helix DNA-binding domain"/>
    <property type="match status" value="2"/>
</dbReference>
<gene>
    <name evidence="5" type="ORF">B0T10DRAFT_587705</name>
</gene>
<dbReference type="InterPro" id="IPR036388">
    <property type="entry name" value="WH-like_DNA-bd_sf"/>
</dbReference>
<dbReference type="PANTHER" id="PTHR10845:SF192">
    <property type="entry name" value="DOUBLE HIT, ISOFORM B"/>
    <property type="match status" value="1"/>
</dbReference>
<dbReference type="GO" id="GO:0035556">
    <property type="term" value="P:intracellular signal transduction"/>
    <property type="evidence" value="ECO:0007669"/>
    <property type="project" value="InterPro"/>
</dbReference>
<dbReference type="Pfam" id="PF00615">
    <property type="entry name" value="RGS"/>
    <property type="match status" value="1"/>
</dbReference>
<feature type="region of interest" description="Disordered" evidence="2">
    <location>
        <begin position="74"/>
        <end position="110"/>
    </location>
</feature>
<reference evidence="5 6" key="1">
    <citation type="journal article" date="2021" name="Nat. Commun.">
        <title>Genetic determinants of endophytism in the Arabidopsis root mycobiome.</title>
        <authorList>
            <person name="Mesny F."/>
            <person name="Miyauchi S."/>
            <person name="Thiergart T."/>
            <person name="Pickel B."/>
            <person name="Atanasova L."/>
            <person name="Karlsson M."/>
            <person name="Huettel B."/>
            <person name="Barry K.W."/>
            <person name="Haridas S."/>
            <person name="Chen C."/>
            <person name="Bauer D."/>
            <person name="Andreopoulos W."/>
            <person name="Pangilinan J."/>
            <person name="LaButti K."/>
            <person name="Riley R."/>
            <person name="Lipzen A."/>
            <person name="Clum A."/>
            <person name="Drula E."/>
            <person name="Henrissat B."/>
            <person name="Kohler A."/>
            <person name="Grigoriev I.V."/>
            <person name="Martin F.M."/>
            <person name="Hacquard S."/>
        </authorList>
    </citation>
    <scope>NUCLEOTIDE SEQUENCE [LARGE SCALE GENOMIC DNA]</scope>
    <source>
        <strain evidence="5 6">MPI-CAGE-CH-0241</strain>
    </source>
</reference>
<comment type="caution">
    <text evidence="5">The sequence shown here is derived from an EMBL/GenBank/DDBJ whole genome shotgun (WGS) entry which is preliminary data.</text>
</comment>
<dbReference type="OrthoDB" id="196547at2759"/>
<evidence type="ECO:0000256" key="1">
    <source>
        <dbReference type="ARBA" id="ARBA00022700"/>
    </source>
</evidence>
<dbReference type="AlphaFoldDB" id="A0A9P8VRR2"/>
<keyword evidence="6" id="KW-1185">Reference proteome</keyword>
<dbReference type="Pfam" id="PF25889">
    <property type="entry name" value="WHD_Fungal_DR"/>
    <property type="match status" value="1"/>
</dbReference>
<dbReference type="InterPro" id="IPR016137">
    <property type="entry name" value="RGS"/>
</dbReference>
<feature type="region of interest" description="Disordered" evidence="2">
    <location>
        <begin position="136"/>
        <end position="160"/>
    </location>
</feature>
<accession>A0A9P8VRR2</accession>
<dbReference type="Pfam" id="PF00610">
    <property type="entry name" value="DEP"/>
    <property type="match status" value="1"/>
</dbReference>
<dbReference type="EMBL" id="JAGPYM010000040">
    <property type="protein sequence ID" value="KAH6874259.1"/>
    <property type="molecule type" value="Genomic_DNA"/>
</dbReference>
<dbReference type="SUPFAM" id="SSF48097">
    <property type="entry name" value="Regulator of G-protein signaling, RGS"/>
    <property type="match status" value="1"/>
</dbReference>
<feature type="region of interest" description="Disordered" evidence="2">
    <location>
        <begin position="459"/>
        <end position="490"/>
    </location>
</feature>
<sequence>MPLPSPAQTFPPNPSSSPLDGHSVAFLHDHLLTSPLIPSTNKPPLFPRSSFSEQSAVIPSSVAVAPSAPAHFATYSHGHRHTPNGALSGPSLLASSEPSSEPSSLDKYHRLRSTSSKSLLSSPYLDVKLVSQAVPPNFTRSEQPSPVKSPSASKMHQTSSRLLRMTDYDRLFTKDLKDLFSTLVVSLLPLSAHRVRLTKVEYTFLSEDAINNLRSLKFSQSNSMRDPKDSSRIVTTTTTTTFSMTKDVARSTCQRFVEARLIESADGKFQQVYTIKGSVWQLTPKGITVLDYFCARNGIHKKQVSELANLGVIQLVHLERDSQTDRLVHDQGTIEVVFRRFVGADGSNVKSSVKPADSDSLHDYRNGASGVKMAAERKVNGKTYCDTLTGEATTDWLMDYSTIMDKRESVEVATLFVEYELVEPVVQDRTYMSQNPGCNIFQPTKYALYQLMQRGRELINGSGPRGRASESEGGAASQRSGITGDSSTQRLHSIMNDPAVRLLFREQLRDTHCEENLSFYEDVDEFVRRYKAATRAAQMARTLNAIDGIKEIMAQAYGIYNAYLAPGSPCELNIDHQLRNNLTTRMTKAVGQGVAMIDTLQEVTPLFENAQIAVLKLMASDSVPKFLSSPKHEQQLRS</sequence>
<name>A0A9P8VRR2_9HYPO</name>
<evidence type="ECO:0000256" key="2">
    <source>
        <dbReference type="SAM" id="MobiDB-lite"/>
    </source>
</evidence>
<dbReference type="CDD" id="cd04450">
    <property type="entry name" value="DEP_RGS7-like"/>
    <property type="match status" value="1"/>
</dbReference>
<evidence type="ECO:0000313" key="6">
    <source>
        <dbReference type="Proteomes" id="UP000777438"/>
    </source>
</evidence>
<dbReference type="InterPro" id="IPR000591">
    <property type="entry name" value="DEP_dom"/>
</dbReference>
<feature type="compositionally biased region" description="Polar residues" evidence="2">
    <location>
        <begin position="477"/>
        <end position="490"/>
    </location>
</feature>
<dbReference type="InterPro" id="IPR036305">
    <property type="entry name" value="RGS_sf"/>
</dbReference>
<dbReference type="GO" id="GO:0009968">
    <property type="term" value="P:negative regulation of signal transduction"/>
    <property type="evidence" value="ECO:0007669"/>
    <property type="project" value="UniProtKB-KW"/>
</dbReference>
<dbReference type="InterPro" id="IPR036390">
    <property type="entry name" value="WH_DNA-bd_sf"/>
</dbReference>
<keyword evidence="1" id="KW-0734">Signal transduction inhibitor</keyword>
<evidence type="ECO:0000313" key="5">
    <source>
        <dbReference type="EMBL" id="KAH6874259.1"/>
    </source>
</evidence>
<feature type="region of interest" description="Disordered" evidence="2">
    <location>
        <begin position="1"/>
        <end position="22"/>
    </location>
</feature>
<protein>
    <submittedName>
        <fullName evidence="5">Regulator of G protein signaling domain-containing protein</fullName>
    </submittedName>
</protein>
<organism evidence="5 6">
    <name type="scientific">Thelonectria olida</name>
    <dbReference type="NCBI Taxonomy" id="1576542"/>
    <lineage>
        <taxon>Eukaryota</taxon>
        <taxon>Fungi</taxon>
        <taxon>Dikarya</taxon>
        <taxon>Ascomycota</taxon>
        <taxon>Pezizomycotina</taxon>
        <taxon>Sordariomycetes</taxon>
        <taxon>Hypocreomycetidae</taxon>
        <taxon>Hypocreales</taxon>
        <taxon>Nectriaceae</taxon>
        <taxon>Thelonectria</taxon>
    </lineage>
</organism>
<dbReference type="PROSITE" id="PS50186">
    <property type="entry name" value="DEP"/>
    <property type="match status" value="1"/>
</dbReference>
<evidence type="ECO:0000259" key="4">
    <source>
        <dbReference type="PROSITE" id="PS50186"/>
    </source>
</evidence>
<feature type="compositionally biased region" description="Pro residues" evidence="2">
    <location>
        <begin position="1"/>
        <end position="15"/>
    </location>
</feature>
<proteinExistence type="predicted"/>
<dbReference type="SMART" id="SM00315">
    <property type="entry name" value="RGS"/>
    <property type="match status" value="1"/>
</dbReference>
<dbReference type="InterPro" id="IPR044926">
    <property type="entry name" value="RGS_subdomain_2"/>
</dbReference>
<dbReference type="SUPFAM" id="SSF46785">
    <property type="entry name" value="Winged helix' DNA-binding domain"/>
    <property type="match status" value="2"/>
</dbReference>